<dbReference type="SMART" id="SM00421">
    <property type="entry name" value="HTH_LUXR"/>
    <property type="match status" value="1"/>
</dbReference>
<dbReference type="GO" id="GO:0003677">
    <property type="term" value="F:DNA binding"/>
    <property type="evidence" value="ECO:0007669"/>
    <property type="project" value="InterPro"/>
</dbReference>
<gene>
    <name evidence="4" type="ORF">DV701_08610</name>
</gene>
<dbReference type="InterPro" id="IPR036388">
    <property type="entry name" value="WH-like_DNA-bd_sf"/>
</dbReference>
<sequence>MKLPGFPPVRPAGAPPRGSTLCPVIVGREREKAALAEALGATRAGRGAALLLRGEPGAGKSTLLTDAVAATPDLRVLRIRGVESESPLGFAALHRLLRPLLPGLKALPPGQAAALRGALGMGEGADPVGTDRFLVYLAVLTLLSDTSAAVPTVVVVDDLHWVDAASREALLFVARRTEGEHLAVLLAARDVLALDAADLPVLTVGPLPEVDARDLLAARSGAEVPREVAERLHASTAGNALALAELARELSLDVLTGRAPLPRTLPVTRAVETAFLDRYRRLEPAARTVLLVAAADDSGDLAVLGRAVHALGLDETAVEAAERSGLVRREGSQVELHHPLVRSAVYAGASTGERRSAHAALAAALPGPQDADRRAWHRAAATDQPDEEVVAELEAAARRSAATGGHEAASAAWERAAELTRDPAARGNRLHRAAASAWTVGQPDRAATLADAALSSLDDPLLRADAALLRARVEWNTGSAEAAHRRLVSEAFTVLPHDPDRAREMGMFAAALGAMVAVEPTADLLQLVGAPASPRDRCVAQVLSAFVHVSRHEWLEAVRAVRSAETEVDHAQTTLDGLLPNLALAAMHLAVDDVALRLHERLLARARNEGALIMVLYALTRRGGLDVVLGRWDELASGARESLDLAHATGRPSLAAMPQAWLALVSALRGGPDAADLLADLEQTIASGPLGSTEATVKDQVLWIRAELAGSPASALHHYEQMTHGFAERLIALDRIETAVLAGRRDLAQRWVDHLAAFAGATGSPWAGAVTEHGMALLAGSGESDHHFLSALALHAESLRRMDAARTHLAYGQWLRRARRRVDARPHLRAALQTFEDVGASRWADRAADELRASGERARRRTAADASMPRLTPTERRVATLVAQGLPTRDVATALFVSPRTVDFHLRNVFTKLGITSRAELAHATLD</sequence>
<evidence type="ECO:0000256" key="1">
    <source>
        <dbReference type="ARBA" id="ARBA00022741"/>
    </source>
</evidence>
<dbReference type="PRINTS" id="PR00038">
    <property type="entry name" value="HTHLUXR"/>
</dbReference>
<dbReference type="Pfam" id="PF13191">
    <property type="entry name" value="AAA_16"/>
    <property type="match status" value="1"/>
</dbReference>
<organism evidence="4 5">
    <name type="scientific">Ornithinimicrobium avium</name>
    <dbReference type="NCBI Taxonomy" id="2283195"/>
    <lineage>
        <taxon>Bacteria</taxon>
        <taxon>Bacillati</taxon>
        <taxon>Actinomycetota</taxon>
        <taxon>Actinomycetes</taxon>
        <taxon>Micrococcales</taxon>
        <taxon>Ornithinimicrobiaceae</taxon>
        <taxon>Ornithinimicrobium</taxon>
    </lineage>
</organism>
<dbReference type="CDD" id="cd06170">
    <property type="entry name" value="LuxR_C_like"/>
    <property type="match status" value="1"/>
</dbReference>
<keyword evidence="5" id="KW-1185">Reference proteome</keyword>
<dbReference type="InterPro" id="IPR027417">
    <property type="entry name" value="P-loop_NTPase"/>
</dbReference>
<dbReference type="GO" id="GO:0005737">
    <property type="term" value="C:cytoplasm"/>
    <property type="evidence" value="ECO:0007669"/>
    <property type="project" value="TreeGrafter"/>
</dbReference>
<dbReference type="GO" id="GO:0005524">
    <property type="term" value="F:ATP binding"/>
    <property type="evidence" value="ECO:0007669"/>
    <property type="project" value="UniProtKB-KW"/>
</dbReference>
<dbReference type="PANTHER" id="PTHR16305">
    <property type="entry name" value="TESTICULAR SOLUBLE ADENYLYL CYCLASE"/>
    <property type="match status" value="1"/>
</dbReference>
<dbReference type="Pfam" id="PF00196">
    <property type="entry name" value="GerE"/>
    <property type="match status" value="1"/>
</dbReference>
<dbReference type="OrthoDB" id="483at2"/>
<evidence type="ECO:0000313" key="5">
    <source>
        <dbReference type="Proteomes" id="UP000253790"/>
    </source>
</evidence>
<dbReference type="SUPFAM" id="SSF52540">
    <property type="entry name" value="P-loop containing nucleoside triphosphate hydrolases"/>
    <property type="match status" value="1"/>
</dbReference>
<dbReference type="PANTHER" id="PTHR16305:SF35">
    <property type="entry name" value="TRANSCRIPTIONAL ACTIVATOR DOMAIN"/>
    <property type="match status" value="1"/>
</dbReference>
<evidence type="ECO:0000259" key="3">
    <source>
        <dbReference type="PROSITE" id="PS50043"/>
    </source>
</evidence>
<evidence type="ECO:0000256" key="2">
    <source>
        <dbReference type="ARBA" id="ARBA00022840"/>
    </source>
</evidence>
<keyword evidence="1" id="KW-0547">Nucleotide-binding</keyword>
<reference evidence="4 5" key="1">
    <citation type="submission" date="2018-07" db="EMBL/GenBank/DDBJ databases">
        <title>Complete genome sequencing of Ornithinimicrobium sp. AMA3305.</title>
        <authorList>
            <person name="Bae J.-W."/>
        </authorList>
    </citation>
    <scope>NUCLEOTIDE SEQUENCE [LARGE SCALE GENOMIC DNA]</scope>
    <source>
        <strain evidence="4 5">AMA3305</strain>
    </source>
</reference>
<dbReference type="AlphaFoldDB" id="A0A345NMC7"/>
<dbReference type="InterPro" id="IPR000792">
    <property type="entry name" value="Tscrpt_reg_LuxR_C"/>
</dbReference>
<keyword evidence="2" id="KW-0067">ATP-binding</keyword>
<dbReference type="Gene3D" id="1.10.10.10">
    <property type="entry name" value="Winged helix-like DNA-binding domain superfamily/Winged helix DNA-binding domain"/>
    <property type="match status" value="1"/>
</dbReference>
<proteinExistence type="predicted"/>
<dbReference type="SUPFAM" id="SSF46894">
    <property type="entry name" value="C-terminal effector domain of the bipartite response regulators"/>
    <property type="match status" value="1"/>
</dbReference>
<dbReference type="EMBL" id="CP031229">
    <property type="protein sequence ID" value="AXH96185.1"/>
    <property type="molecule type" value="Genomic_DNA"/>
</dbReference>
<dbReference type="Gene3D" id="3.40.50.300">
    <property type="entry name" value="P-loop containing nucleotide triphosphate hydrolases"/>
    <property type="match status" value="1"/>
</dbReference>
<dbReference type="PROSITE" id="PS50043">
    <property type="entry name" value="HTH_LUXR_2"/>
    <property type="match status" value="1"/>
</dbReference>
<dbReference type="PROSITE" id="PS00622">
    <property type="entry name" value="HTH_LUXR_1"/>
    <property type="match status" value="1"/>
</dbReference>
<name>A0A345NMC7_9MICO</name>
<dbReference type="GO" id="GO:0006355">
    <property type="term" value="P:regulation of DNA-templated transcription"/>
    <property type="evidence" value="ECO:0007669"/>
    <property type="project" value="InterPro"/>
</dbReference>
<protein>
    <submittedName>
        <fullName evidence="4">Helix-turn-helix transcriptional regulator</fullName>
    </submittedName>
</protein>
<feature type="domain" description="HTH luxR-type" evidence="3">
    <location>
        <begin position="864"/>
        <end position="927"/>
    </location>
</feature>
<dbReference type="KEGG" id="orn:DV701_08610"/>
<accession>A0A345NMC7</accession>
<evidence type="ECO:0000313" key="4">
    <source>
        <dbReference type="EMBL" id="AXH96185.1"/>
    </source>
</evidence>
<dbReference type="InterPro" id="IPR041664">
    <property type="entry name" value="AAA_16"/>
</dbReference>
<dbReference type="InterPro" id="IPR016032">
    <property type="entry name" value="Sig_transdc_resp-reg_C-effctor"/>
</dbReference>
<dbReference type="Proteomes" id="UP000253790">
    <property type="component" value="Chromosome"/>
</dbReference>
<dbReference type="GO" id="GO:0004016">
    <property type="term" value="F:adenylate cyclase activity"/>
    <property type="evidence" value="ECO:0007669"/>
    <property type="project" value="TreeGrafter"/>
</dbReference>